<dbReference type="OrthoDB" id="7482667at2759"/>
<comment type="caution">
    <text evidence="1">The sequence shown here is derived from an EMBL/GenBank/DDBJ whole genome shotgun (WGS) entry which is preliminary data.</text>
</comment>
<organism evidence="1 2">
    <name type="scientific">Araneus ventricosus</name>
    <name type="common">Orbweaver spider</name>
    <name type="synonym">Epeira ventricosa</name>
    <dbReference type="NCBI Taxonomy" id="182803"/>
    <lineage>
        <taxon>Eukaryota</taxon>
        <taxon>Metazoa</taxon>
        <taxon>Ecdysozoa</taxon>
        <taxon>Arthropoda</taxon>
        <taxon>Chelicerata</taxon>
        <taxon>Arachnida</taxon>
        <taxon>Araneae</taxon>
        <taxon>Araneomorphae</taxon>
        <taxon>Entelegynae</taxon>
        <taxon>Araneoidea</taxon>
        <taxon>Araneidae</taxon>
        <taxon>Araneus</taxon>
    </lineage>
</organism>
<proteinExistence type="predicted"/>
<protein>
    <submittedName>
        <fullName evidence="1">Uncharacterized protein</fullName>
    </submittedName>
</protein>
<dbReference type="EMBL" id="BGPR01000727">
    <property type="protein sequence ID" value="GBM33192.1"/>
    <property type="molecule type" value="Genomic_DNA"/>
</dbReference>
<accession>A0A4Y2EVA0</accession>
<reference evidence="1 2" key="1">
    <citation type="journal article" date="2019" name="Sci. Rep.">
        <title>Orb-weaving spider Araneus ventricosus genome elucidates the spidroin gene catalogue.</title>
        <authorList>
            <person name="Kono N."/>
            <person name="Nakamura H."/>
            <person name="Ohtoshi R."/>
            <person name="Moran D.A.P."/>
            <person name="Shinohara A."/>
            <person name="Yoshida Y."/>
            <person name="Fujiwara M."/>
            <person name="Mori M."/>
            <person name="Tomita M."/>
            <person name="Arakawa K."/>
        </authorList>
    </citation>
    <scope>NUCLEOTIDE SEQUENCE [LARGE SCALE GENOMIC DNA]</scope>
</reference>
<gene>
    <name evidence="1" type="ORF">AVEN_251609_1</name>
</gene>
<dbReference type="AlphaFoldDB" id="A0A4Y2EVA0"/>
<dbReference type="Proteomes" id="UP000499080">
    <property type="component" value="Unassembled WGS sequence"/>
</dbReference>
<keyword evidence="2" id="KW-1185">Reference proteome</keyword>
<name>A0A4Y2EVA0_ARAVE</name>
<evidence type="ECO:0000313" key="2">
    <source>
        <dbReference type="Proteomes" id="UP000499080"/>
    </source>
</evidence>
<sequence>MRTTFPNVAQACDRTSVSDRSTEILKNADLKDMGIIKKGDSSKVVDRSKIRRERIKTLSDLKRKNEGKHSSSEYDIYFDGRKDKTLIMVKEGERVARKNITEQHAVLISQPRSI</sequence>
<evidence type="ECO:0000313" key="1">
    <source>
        <dbReference type="EMBL" id="GBM33192.1"/>
    </source>
</evidence>